<reference evidence="2" key="1">
    <citation type="submission" date="2013-12" db="EMBL/GenBank/DDBJ databases">
        <title>A Varibaculum cambriense genome reconstructed from a premature infant gut community with otherwise low bacterial novelty that shifts toward anaerobic metabolism during the third week of life.</title>
        <authorList>
            <person name="Brown C.T."/>
            <person name="Sharon I."/>
            <person name="Thomas B.C."/>
            <person name="Castelle C.J."/>
            <person name="Morowitz M.J."/>
            <person name="Banfield J.F."/>
        </authorList>
    </citation>
    <scope>NUCLEOTIDE SEQUENCE</scope>
</reference>
<protein>
    <submittedName>
        <fullName evidence="2">Uncharacterized protein</fullName>
    </submittedName>
</protein>
<comment type="caution">
    <text evidence="2">The sequence shown here is derived from an EMBL/GenBank/DDBJ whole genome shotgun (WGS) entry which is preliminary data.</text>
</comment>
<evidence type="ECO:0000313" key="2">
    <source>
        <dbReference type="EMBL" id="ETJ44969.1"/>
    </source>
</evidence>
<organism evidence="2">
    <name type="scientific">human gut metagenome</name>
    <dbReference type="NCBI Taxonomy" id="408170"/>
    <lineage>
        <taxon>unclassified sequences</taxon>
        <taxon>metagenomes</taxon>
        <taxon>organismal metagenomes</taxon>
    </lineage>
</organism>
<dbReference type="EMBL" id="AZMM01001027">
    <property type="protein sequence ID" value="ETJ44969.1"/>
    <property type="molecule type" value="Genomic_DNA"/>
</dbReference>
<sequence length="26" mass="2918">RLPEAYRSLSRPSSAPDAKAFTMRPL</sequence>
<feature type="non-terminal residue" evidence="2">
    <location>
        <position position="1"/>
    </location>
</feature>
<evidence type="ECO:0000256" key="1">
    <source>
        <dbReference type="SAM" id="MobiDB-lite"/>
    </source>
</evidence>
<name>W1YUW5_9ZZZZ</name>
<proteinExistence type="predicted"/>
<dbReference type="AlphaFoldDB" id="W1YUW5"/>
<feature type="region of interest" description="Disordered" evidence="1">
    <location>
        <begin position="1"/>
        <end position="26"/>
    </location>
</feature>
<accession>W1YUW5</accession>
<gene>
    <name evidence="2" type="ORF">Q604_UNBC01027G0001</name>
</gene>